<dbReference type="InterPro" id="IPR041640">
    <property type="entry name" value="Tyrosinase_C"/>
</dbReference>
<organism evidence="14 15">
    <name type="scientific">Discina gigas</name>
    <dbReference type="NCBI Taxonomy" id="1032678"/>
    <lineage>
        <taxon>Eukaryota</taxon>
        <taxon>Fungi</taxon>
        <taxon>Dikarya</taxon>
        <taxon>Ascomycota</taxon>
        <taxon>Pezizomycotina</taxon>
        <taxon>Pezizomycetes</taxon>
        <taxon>Pezizales</taxon>
        <taxon>Discinaceae</taxon>
        <taxon>Discina</taxon>
    </lineage>
</organism>
<comment type="similarity">
    <text evidence="2">Belongs to the tyrosinase family.</text>
</comment>
<evidence type="ECO:0000256" key="2">
    <source>
        <dbReference type="ARBA" id="ARBA00009928"/>
    </source>
</evidence>
<keyword evidence="8" id="KW-0470">Melanin biosynthesis</keyword>
<sequence length="480" mass="52676">MAEAQIDIKIPEQDLVNTVQIANPLLSYDFPGVDRPMNLGGPRTTRFQANLIVNMLQADGLRAQLYDALTLEAEYGPFSNNGQQGTSSLENSHDLVHDSVGDYLRTPIAAAFDPIFWLIPSACCAATNIRPSSHSSIDRFYAMWQVRNPDAIFQGNPNQPADTILTPLAPFTTQNQGALWTSAMIQRSNIPNMAIPTTYMLGYDYPETLAAWPAVQRTQAVNDTIVGLYAPPPQPPGGPPPAGPPPDAGQILGQEQFPQGVIPVLLGHGVPPDLPIFAGYRREWRLWIEVKRNLVVPNFNIYALLGNTSPAADSDWTTGSDVAGAFVISKSPITMCQNCRDTENNLLYGGIILTDPLLYHLPNEIKLGDQTQVVEWLQKHLHWRIQAHDGTEVELTEDLSEFEPGCHKLLIGLESYETAYAPVDNDGRPTCDVSKILGVTWDKKDHTEVTSPMASRGGAARRRSEYDPSTTVPTGTEVVE</sequence>
<evidence type="ECO:0000259" key="13">
    <source>
        <dbReference type="Pfam" id="PF18132"/>
    </source>
</evidence>
<dbReference type="Gene3D" id="1.10.1280.10">
    <property type="entry name" value="Di-copper center containing domain from catechol oxidase"/>
    <property type="match status" value="1"/>
</dbReference>
<dbReference type="EMBL" id="JBBBZM010000041">
    <property type="protein sequence ID" value="KAL0636973.1"/>
    <property type="molecule type" value="Genomic_DNA"/>
</dbReference>
<dbReference type="PANTHER" id="PTHR11474">
    <property type="entry name" value="TYROSINASE FAMILY MEMBER"/>
    <property type="match status" value="1"/>
</dbReference>
<comment type="caution">
    <text evidence="14">The sequence shown here is derived from an EMBL/GenBank/DDBJ whole genome shotgun (WGS) entry which is preliminary data.</text>
</comment>
<keyword evidence="4" id="KW-0479">Metal-binding</keyword>
<reference evidence="14 15" key="1">
    <citation type="submission" date="2024-02" db="EMBL/GenBank/DDBJ databases">
        <title>Discinaceae phylogenomics.</title>
        <authorList>
            <person name="Dirks A.C."/>
            <person name="James T.Y."/>
        </authorList>
    </citation>
    <scope>NUCLEOTIDE SEQUENCE [LARGE SCALE GENOMIC DNA]</scope>
    <source>
        <strain evidence="14 15">ACD0624</strain>
    </source>
</reference>
<feature type="domain" description="Tyrosinase C-terminal" evidence="13">
    <location>
        <begin position="283"/>
        <end position="397"/>
    </location>
</feature>
<evidence type="ECO:0000256" key="3">
    <source>
        <dbReference type="ARBA" id="ARBA00011906"/>
    </source>
</evidence>
<name>A0ABR3GM18_9PEZI</name>
<evidence type="ECO:0000256" key="1">
    <source>
        <dbReference type="ARBA" id="ARBA00001973"/>
    </source>
</evidence>
<dbReference type="Pfam" id="PF00264">
    <property type="entry name" value="Tyrosinase"/>
    <property type="match status" value="1"/>
</dbReference>
<keyword evidence="5" id="KW-0560">Oxidoreductase</keyword>
<dbReference type="SUPFAM" id="SSF48056">
    <property type="entry name" value="Di-copper centre-containing domain"/>
    <property type="match status" value="1"/>
</dbReference>
<dbReference type="PANTHER" id="PTHR11474:SF76">
    <property type="entry name" value="SHKT DOMAIN-CONTAINING PROTEIN"/>
    <property type="match status" value="1"/>
</dbReference>
<dbReference type="InterPro" id="IPR002227">
    <property type="entry name" value="Tyrosinase_Cu-bd"/>
</dbReference>
<dbReference type="InterPro" id="IPR050316">
    <property type="entry name" value="Tyrosinase/Hemocyanin"/>
</dbReference>
<dbReference type="Proteomes" id="UP001447188">
    <property type="component" value="Unassembled WGS sequence"/>
</dbReference>
<evidence type="ECO:0000259" key="12">
    <source>
        <dbReference type="Pfam" id="PF00264"/>
    </source>
</evidence>
<comment type="catalytic activity">
    <reaction evidence="10">
        <text>L-tyrosine + O2 = L-dopaquinone + H2O</text>
        <dbReference type="Rhea" id="RHEA:18117"/>
        <dbReference type="ChEBI" id="CHEBI:15377"/>
        <dbReference type="ChEBI" id="CHEBI:15379"/>
        <dbReference type="ChEBI" id="CHEBI:57924"/>
        <dbReference type="ChEBI" id="CHEBI:58315"/>
        <dbReference type="EC" id="1.14.18.1"/>
    </reaction>
</comment>
<keyword evidence="6" id="KW-0186">Copper</keyword>
<evidence type="ECO:0000313" key="14">
    <source>
        <dbReference type="EMBL" id="KAL0636973.1"/>
    </source>
</evidence>
<feature type="domain" description="Tyrosinase copper-binding" evidence="12">
    <location>
        <begin position="16"/>
        <end position="145"/>
    </location>
</feature>
<evidence type="ECO:0000256" key="11">
    <source>
        <dbReference type="SAM" id="MobiDB-lite"/>
    </source>
</evidence>
<gene>
    <name evidence="14" type="ORF">Q9L58_004076</name>
</gene>
<evidence type="ECO:0000256" key="10">
    <source>
        <dbReference type="ARBA" id="ARBA00048881"/>
    </source>
</evidence>
<accession>A0ABR3GM18</accession>
<comment type="catalytic activity">
    <reaction evidence="9">
        <text>2 L-dopa + O2 = 2 L-dopaquinone + 2 H2O</text>
        <dbReference type="Rhea" id="RHEA:34287"/>
        <dbReference type="ChEBI" id="CHEBI:15377"/>
        <dbReference type="ChEBI" id="CHEBI:15379"/>
        <dbReference type="ChEBI" id="CHEBI:57504"/>
        <dbReference type="ChEBI" id="CHEBI:57924"/>
        <dbReference type="EC" id="1.14.18.1"/>
    </reaction>
</comment>
<feature type="region of interest" description="Disordered" evidence="11">
    <location>
        <begin position="230"/>
        <end position="249"/>
    </location>
</feature>
<evidence type="ECO:0000256" key="8">
    <source>
        <dbReference type="ARBA" id="ARBA00023101"/>
    </source>
</evidence>
<proteinExistence type="inferred from homology"/>
<evidence type="ECO:0000313" key="15">
    <source>
        <dbReference type="Proteomes" id="UP001447188"/>
    </source>
</evidence>
<dbReference type="InterPro" id="IPR008922">
    <property type="entry name" value="Di-copper_centre_dom_sf"/>
</dbReference>
<evidence type="ECO:0000256" key="5">
    <source>
        <dbReference type="ARBA" id="ARBA00023002"/>
    </source>
</evidence>
<evidence type="ECO:0000256" key="9">
    <source>
        <dbReference type="ARBA" id="ARBA00048233"/>
    </source>
</evidence>
<keyword evidence="15" id="KW-1185">Reference proteome</keyword>
<dbReference type="EC" id="1.14.18.1" evidence="3"/>
<keyword evidence="7" id="KW-0503">Monooxygenase</keyword>
<evidence type="ECO:0000256" key="7">
    <source>
        <dbReference type="ARBA" id="ARBA00023033"/>
    </source>
</evidence>
<comment type="cofactor">
    <cofactor evidence="1">
        <name>Cu(2+)</name>
        <dbReference type="ChEBI" id="CHEBI:29036"/>
    </cofactor>
</comment>
<feature type="region of interest" description="Disordered" evidence="11">
    <location>
        <begin position="447"/>
        <end position="480"/>
    </location>
</feature>
<dbReference type="Pfam" id="PF18132">
    <property type="entry name" value="Tyrosinase_C"/>
    <property type="match status" value="1"/>
</dbReference>
<evidence type="ECO:0000256" key="6">
    <source>
        <dbReference type="ARBA" id="ARBA00023008"/>
    </source>
</evidence>
<evidence type="ECO:0000256" key="4">
    <source>
        <dbReference type="ARBA" id="ARBA00022723"/>
    </source>
</evidence>
<protein>
    <recommendedName>
        <fullName evidence="3">tyrosinase</fullName>
        <ecNumber evidence="3">1.14.18.1</ecNumber>
    </recommendedName>
</protein>
<feature type="compositionally biased region" description="Pro residues" evidence="11">
    <location>
        <begin position="230"/>
        <end position="247"/>
    </location>
</feature>